<dbReference type="PIRSF" id="PIRSF019574">
    <property type="entry name" value="Periplasmic_polyamine_BP"/>
    <property type="match status" value="1"/>
</dbReference>
<comment type="similarity">
    <text evidence="5">Belongs to the bacterial solute-binding protein PotD/PotF family.</text>
</comment>
<feature type="chain" id="PRO_5011643684" description="Putrescine-binding periplasmic protein" evidence="7">
    <location>
        <begin position="26"/>
        <end position="349"/>
    </location>
</feature>
<dbReference type="EMBL" id="FNCV01000001">
    <property type="protein sequence ID" value="SDG36848.1"/>
    <property type="molecule type" value="Genomic_DNA"/>
</dbReference>
<name>A0A1G7TNE4_9PROT</name>
<dbReference type="PANTHER" id="PTHR30222">
    <property type="entry name" value="SPERMIDINE/PUTRESCINE-BINDING PERIPLASMIC PROTEIN"/>
    <property type="match status" value="1"/>
</dbReference>
<dbReference type="Gene3D" id="3.40.190.10">
    <property type="entry name" value="Periplasmic binding protein-like II"/>
    <property type="match status" value="2"/>
</dbReference>
<comment type="subcellular location">
    <subcellularLocation>
        <location evidence="1 5">Periplasm</location>
    </subcellularLocation>
</comment>
<evidence type="ECO:0000256" key="4">
    <source>
        <dbReference type="ARBA" id="ARBA00022764"/>
    </source>
</evidence>
<dbReference type="GO" id="GO:0015846">
    <property type="term" value="P:polyamine transport"/>
    <property type="evidence" value="ECO:0007669"/>
    <property type="project" value="InterPro"/>
</dbReference>
<dbReference type="SUPFAM" id="SSF53850">
    <property type="entry name" value="Periplasmic binding protein-like II"/>
    <property type="match status" value="1"/>
</dbReference>
<organism evidence="8 9">
    <name type="scientific">Roseospirillum parvum</name>
    <dbReference type="NCBI Taxonomy" id="83401"/>
    <lineage>
        <taxon>Bacteria</taxon>
        <taxon>Pseudomonadati</taxon>
        <taxon>Pseudomonadota</taxon>
        <taxon>Alphaproteobacteria</taxon>
        <taxon>Rhodospirillales</taxon>
        <taxon>Rhodospirillaceae</taxon>
        <taxon>Roseospirillum</taxon>
    </lineage>
</organism>
<keyword evidence="3 7" id="KW-0732">Signal</keyword>
<evidence type="ECO:0000256" key="1">
    <source>
        <dbReference type="ARBA" id="ARBA00004418"/>
    </source>
</evidence>
<dbReference type="OrthoDB" id="9769319at2"/>
<dbReference type="Pfam" id="PF13416">
    <property type="entry name" value="SBP_bac_8"/>
    <property type="match status" value="1"/>
</dbReference>
<dbReference type="GO" id="GO:0042597">
    <property type="term" value="C:periplasmic space"/>
    <property type="evidence" value="ECO:0007669"/>
    <property type="project" value="UniProtKB-SubCell"/>
</dbReference>
<evidence type="ECO:0000313" key="9">
    <source>
        <dbReference type="Proteomes" id="UP000217076"/>
    </source>
</evidence>
<protein>
    <recommendedName>
        <fullName evidence="5">Putrescine-binding periplasmic protein</fullName>
    </recommendedName>
</protein>
<dbReference type="RefSeq" id="WP_092613936.1">
    <property type="nucleotide sequence ID" value="NZ_FNCV01000001.1"/>
</dbReference>
<dbReference type="PRINTS" id="PR00909">
    <property type="entry name" value="SPERMDNBNDNG"/>
</dbReference>
<gene>
    <name evidence="8" type="ORF">SAMN05421742_10154</name>
</gene>
<dbReference type="AlphaFoldDB" id="A0A1G7TNE4"/>
<comment type="function">
    <text evidence="5">Required for the activity of the bacterial periplasmic transport system of putrescine.</text>
</comment>
<keyword evidence="2 5" id="KW-0813">Transport</keyword>
<accession>A0A1G7TNE4</accession>
<evidence type="ECO:0000256" key="6">
    <source>
        <dbReference type="PIRSR" id="PIRSR019574-1"/>
    </source>
</evidence>
<evidence type="ECO:0000256" key="2">
    <source>
        <dbReference type="ARBA" id="ARBA00022448"/>
    </source>
</evidence>
<dbReference type="STRING" id="83401.SAMN05421742_10154"/>
<evidence type="ECO:0000313" key="8">
    <source>
        <dbReference type="EMBL" id="SDG36848.1"/>
    </source>
</evidence>
<feature type="binding site" evidence="6">
    <location>
        <begin position="170"/>
        <end position="173"/>
    </location>
    <ligand>
        <name>spermidine</name>
        <dbReference type="ChEBI" id="CHEBI:57834"/>
    </ligand>
</feature>
<evidence type="ECO:0000256" key="5">
    <source>
        <dbReference type="PIRNR" id="PIRNR019574"/>
    </source>
</evidence>
<sequence>MTIKKTLKTTLAALALVAVAAPAQADGELFIYNWSNYIPPDLLKRFEAETGIDVTLDVYDSNETMLAKLQAGATGYDIIVPSDYIVPRLIEEGIIQAINTKSMENVGNVRPAFQSPYYDPDLEYTAPYMWGTTGYSYDADRVPGGEVEDSWGPFFKPAEELKGQVVALNDVSELYTAAAYYLGYGRCTESATEAQDILNLLLAQKPYLAMYQSDGTIERMIAGEVIMHQQWNGAAHRTKMERPSVTFVYPREGVPYWADNLAVPTGARNPDNAKVFINWMMAPQNAAEVSNYTGYMNAIDGSGEFLDEALKADPAVNTPPEYQDRLRANTPCSAKAIDLRDKVWTKLKK</sequence>
<evidence type="ECO:0000256" key="7">
    <source>
        <dbReference type="SAM" id="SignalP"/>
    </source>
</evidence>
<feature type="binding site" evidence="6">
    <location>
        <position position="84"/>
    </location>
    <ligand>
        <name>spermidine</name>
        <dbReference type="ChEBI" id="CHEBI:57834"/>
    </ligand>
</feature>
<feature type="signal peptide" evidence="7">
    <location>
        <begin position="1"/>
        <end position="25"/>
    </location>
</feature>
<keyword evidence="9" id="KW-1185">Reference proteome</keyword>
<proteinExistence type="inferred from homology"/>
<dbReference type="InterPro" id="IPR006059">
    <property type="entry name" value="SBP"/>
</dbReference>
<dbReference type="GO" id="GO:0019808">
    <property type="term" value="F:polyamine binding"/>
    <property type="evidence" value="ECO:0007669"/>
    <property type="project" value="InterPro"/>
</dbReference>
<reference evidence="9" key="1">
    <citation type="submission" date="2016-10" db="EMBL/GenBank/DDBJ databases">
        <authorList>
            <person name="Varghese N."/>
            <person name="Submissions S."/>
        </authorList>
    </citation>
    <scope>NUCLEOTIDE SEQUENCE [LARGE SCALE GENOMIC DNA]</scope>
    <source>
        <strain evidence="9">930I</strain>
    </source>
</reference>
<dbReference type="Proteomes" id="UP000217076">
    <property type="component" value="Unassembled WGS sequence"/>
</dbReference>
<dbReference type="InterPro" id="IPR001188">
    <property type="entry name" value="Sperm_putr-bd"/>
</dbReference>
<dbReference type="PANTHER" id="PTHR30222:SF12">
    <property type="entry name" value="NORSPERMIDINE SENSOR"/>
    <property type="match status" value="1"/>
</dbReference>
<evidence type="ECO:0000256" key="3">
    <source>
        <dbReference type="ARBA" id="ARBA00022729"/>
    </source>
</evidence>
<keyword evidence="4 5" id="KW-0574">Periplasm</keyword>